<evidence type="ECO:0000313" key="4">
    <source>
        <dbReference type="Proteomes" id="UP000298327"/>
    </source>
</evidence>
<dbReference type="EMBL" id="SEOQ01000281">
    <property type="protein sequence ID" value="TFY66061.1"/>
    <property type="molecule type" value="Genomic_DNA"/>
</dbReference>
<keyword evidence="4" id="KW-1185">Reference proteome</keyword>
<evidence type="ECO:0000259" key="2">
    <source>
        <dbReference type="PROSITE" id="PS50011"/>
    </source>
</evidence>
<evidence type="ECO:0000313" key="3">
    <source>
        <dbReference type="EMBL" id="TFY66061.1"/>
    </source>
</evidence>
<dbReference type="SUPFAM" id="SSF56112">
    <property type="entry name" value="Protein kinase-like (PK-like)"/>
    <property type="match status" value="1"/>
</dbReference>
<dbReference type="STRING" id="205917.A0A4Y9YWV1"/>
<dbReference type="GO" id="GO:0005524">
    <property type="term" value="F:ATP binding"/>
    <property type="evidence" value="ECO:0007669"/>
    <property type="project" value="InterPro"/>
</dbReference>
<dbReference type="InterPro" id="IPR011009">
    <property type="entry name" value="Kinase-like_dom_sf"/>
</dbReference>
<feature type="domain" description="Protein kinase" evidence="2">
    <location>
        <begin position="73"/>
        <end position="392"/>
    </location>
</feature>
<dbReference type="OrthoDB" id="5987198at2759"/>
<dbReference type="SMART" id="SM00220">
    <property type="entry name" value="S_TKc"/>
    <property type="match status" value="1"/>
</dbReference>
<dbReference type="PROSITE" id="PS50011">
    <property type="entry name" value="PROTEIN_KINASE_DOM"/>
    <property type="match status" value="1"/>
</dbReference>
<comment type="caution">
    <text evidence="3">The sequence shown here is derived from an EMBL/GenBank/DDBJ whole genome shotgun (WGS) entry which is preliminary data.</text>
</comment>
<name>A0A4Y9YWV1_9AGAM</name>
<dbReference type="GO" id="GO:0004672">
    <property type="term" value="F:protein kinase activity"/>
    <property type="evidence" value="ECO:0007669"/>
    <property type="project" value="InterPro"/>
</dbReference>
<organism evidence="3 4">
    <name type="scientific">Dentipellis fragilis</name>
    <dbReference type="NCBI Taxonomy" id="205917"/>
    <lineage>
        <taxon>Eukaryota</taxon>
        <taxon>Fungi</taxon>
        <taxon>Dikarya</taxon>
        <taxon>Basidiomycota</taxon>
        <taxon>Agaricomycotina</taxon>
        <taxon>Agaricomycetes</taxon>
        <taxon>Russulales</taxon>
        <taxon>Hericiaceae</taxon>
        <taxon>Dentipellis</taxon>
    </lineage>
</organism>
<proteinExistence type="predicted"/>
<dbReference type="AlphaFoldDB" id="A0A4Y9YWV1"/>
<gene>
    <name evidence="3" type="ORF">EVG20_g5022</name>
</gene>
<dbReference type="Gene3D" id="1.10.510.10">
    <property type="entry name" value="Transferase(Phosphotransferase) domain 1"/>
    <property type="match status" value="1"/>
</dbReference>
<dbReference type="Proteomes" id="UP000298327">
    <property type="component" value="Unassembled WGS sequence"/>
</dbReference>
<sequence>MANMTPSRERRAARLAAGRGPETEEDRLVRENPDAVSYGETWWRKQYEWLLQSGYKLRPRYAPGWTPPWEGTGRNPREFEEGQNNSYYAIMDAIRVSDGKVVTLKKLDLNTGRTSLLEVQINEYLSSEPRSSDPRNHSAQVSQVLQVPDEVHMRILVMPFLRPFHDPRFQTFGEVIAFLTLLFEGLQFLHEHDIAHRDCTRNNIMMDATHLYPDLWHPSDIHKRRDWKGKAKHYTRTQCPVKYYFIDYGLSEQYDREKARTWPPLELPVHGGDKSAPENQEKNYNIPCNPFATDIYYIGNLVRENFIQKYHGFTFMKGLVDDMVQDDPSKRPKIDEVVARFAKIRKSLYPWQLRARMIRKKEWKVVTLWRLPGHVARTVRFVATQKPAIPDP</sequence>
<protein>
    <recommendedName>
        <fullName evidence="2">Protein kinase domain-containing protein</fullName>
    </recommendedName>
</protein>
<evidence type="ECO:0000256" key="1">
    <source>
        <dbReference type="SAM" id="MobiDB-lite"/>
    </source>
</evidence>
<feature type="region of interest" description="Disordered" evidence="1">
    <location>
        <begin position="1"/>
        <end position="27"/>
    </location>
</feature>
<reference evidence="3 4" key="1">
    <citation type="submission" date="2019-02" db="EMBL/GenBank/DDBJ databases">
        <title>Genome sequencing of the rare red list fungi Dentipellis fragilis.</title>
        <authorList>
            <person name="Buettner E."/>
            <person name="Kellner H."/>
        </authorList>
    </citation>
    <scope>NUCLEOTIDE SEQUENCE [LARGE SCALE GENOMIC DNA]</scope>
    <source>
        <strain evidence="3 4">DSM 105465</strain>
    </source>
</reference>
<dbReference type="InterPro" id="IPR000719">
    <property type="entry name" value="Prot_kinase_dom"/>
</dbReference>
<accession>A0A4Y9YWV1</accession>